<proteinExistence type="predicted"/>
<evidence type="ECO:0000313" key="2">
    <source>
        <dbReference type="EMBL" id="COW80981.1"/>
    </source>
</evidence>
<feature type="region of interest" description="Disordered" evidence="1">
    <location>
        <begin position="55"/>
        <end position="87"/>
    </location>
</feature>
<sequence length="124" mass="13696">METSRSRANSLASFSATSSPSKRSRSGRAGLKSHVRFCEECLSQSCGCCPWVSRPATDQSSTQTTGQESGTNSLCREPRRRRIDQRANAPIWMPTVLDSGFDPAYWQLEATLSKITGTSKRQHP</sequence>
<evidence type="ECO:0000313" key="3">
    <source>
        <dbReference type="EMBL" id="COX34759.1"/>
    </source>
</evidence>
<accession>A0A0U0SI66</accession>
<organism evidence="2 4">
    <name type="scientific">Mycobacterium tuberculosis</name>
    <dbReference type="NCBI Taxonomy" id="1773"/>
    <lineage>
        <taxon>Bacteria</taxon>
        <taxon>Bacillati</taxon>
        <taxon>Actinomycetota</taxon>
        <taxon>Actinomycetes</taxon>
        <taxon>Mycobacteriales</taxon>
        <taxon>Mycobacteriaceae</taxon>
        <taxon>Mycobacterium</taxon>
        <taxon>Mycobacterium tuberculosis complex</taxon>
    </lineage>
</organism>
<dbReference type="EMBL" id="CSAJ01000896">
    <property type="protein sequence ID" value="COX34759.1"/>
    <property type="molecule type" value="Genomic_DNA"/>
</dbReference>
<feature type="region of interest" description="Disordered" evidence="1">
    <location>
        <begin position="1"/>
        <end position="29"/>
    </location>
</feature>
<evidence type="ECO:0000313" key="4">
    <source>
        <dbReference type="Proteomes" id="UP000038802"/>
    </source>
</evidence>
<dbReference type="Proteomes" id="UP000038802">
    <property type="component" value="Unassembled WGS sequence"/>
</dbReference>
<feature type="compositionally biased region" description="Low complexity" evidence="1">
    <location>
        <begin position="57"/>
        <end position="71"/>
    </location>
</feature>
<gene>
    <name evidence="2" type="ORF">ERS007703_04263</name>
    <name evidence="3" type="ORF">ERS007720_04341</name>
</gene>
<reference evidence="4 5" key="1">
    <citation type="submission" date="2015-03" db="EMBL/GenBank/DDBJ databases">
        <authorList>
            <consortium name="Pathogen Informatics"/>
        </authorList>
    </citation>
    <scope>NUCLEOTIDE SEQUENCE [LARGE SCALE GENOMIC DNA]</scope>
    <source>
        <strain evidence="4">K00500041</strain>
        <strain evidence="3 5">M09401471</strain>
    </source>
</reference>
<dbReference type="EMBL" id="CSAE01000714">
    <property type="protein sequence ID" value="COW80981.1"/>
    <property type="molecule type" value="Genomic_DNA"/>
</dbReference>
<protein>
    <submittedName>
        <fullName evidence="2">Uncharacterized protein</fullName>
    </submittedName>
</protein>
<dbReference type="AlphaFoldDB" id="A0A0U0SI66"/>
<feature type="compositionally biased region" description="Low complexity" evidence="1">
    <location>
        <begin position="8"/>
        <end position="21"/>
    </location>
</feature>
<name>A0A0U0SI66_MYCTX</name>
<reference evidence="2" key="2">
    <citation type="submission" date="2015-03" db="EMBL/GenBank/DDBJ databases">
        <authorList>
            <person name="Murphy D."/>
        </authorList>
    </citation>
    <scope>NUCLEOTIDE SEQUENCE [LARGE SCALE GENOMIC DNA]</scope>
    <source>
        <strain evidence="2">K00500041</strain>
    </source>
</reference>
<dbReference type="Proteomes" id="UP000044938">
    <property type="component" value="Unassembled WGS sequence"/>
</dbReference>
<evidence type="ECO:0000256" key="1">
    <source>
        <dbReference type="SAM" id="MobiDB-lite"/>
    </source>
</evidence>
<evidence type="ECO:0000313" key="5">
    <source>
        <dbReference type="Proteomes" id="UP000044938"/>
    </source>
</evidence>